<dbReference type="PANTHER" id="PTHR11346:SF176">
    <property type="entry name" value="32 KDA BETA-GALACTOSIDE-BINDING LECTIN LEC-3"/>
    <property type="match status" value="1"/>
</dbReference>
<keyword evidence="1 2" id="KW-0430">Lectin</keyword>
<dbReference type="GO" id="GO:0030246">
    <property type="term" value="F:carbohydrate binding"/>
    <property type="evidence" value="ECO:0007669"/>
    <property type="project" value="UniProtKB-UniRule"/>
</dbReference>
<evidence type="ECO:0000256" key="1">
    <source>
        <dbReference type="ARBA" id="ARBA00022734"/>
    </source>
</evidence>
<dbReference type="Pfam" id="PF00337">
    <property type="entry name" value="Gal-bind_lectin"/>
    <property type="match status" value="1"/>
</dbReference>
<dbReference type="Gene3D" id="2.60.120.200">
    <property type="match status" value="1"/>
</dbReference>
<feature type="domain" description="Galectin" evidence="3">
    <location>
        <begin position="1"/>
        <end position="120"/>
    </location>
</feature>
<dbReference type="SMART" id="SM00908">
    <property type="entry name" value="Gal-bind_lectin"/>
    <property type="match status" value="1"/>
</dbReference>
<evidence type="ECO:0000259" key="3">
    <source>
        <dbReference type="PROSITE" id="PS51304"/>
    </source>
</evidence>
<dbReference type="SMART" id="SM00276">
    <property type="entry name" value="GLECT"/>
    <property type="match status" value="1"/>
</dbReference>
<sequence>MDHPLEKLVPGTVIDLAGKVIRNHNRFHINLETGTGEIALHVNPRFDEGEVVFNTLRNGRWEREERVGRLPVQQGCSFEAMILVEEMGYKVFHVLVLESMVVECTLYSFNSIAFVSSRWY</sequence>
<comment type="caution">
    <text evidence="4">The sequence shown here is derived from an EMBL/GenBank/DDBJ whole genome shotgun (WGS) entry which is preliminary data.</text>
</comment>
<evidence type="ECO:0000313" key="4">
    <source>
        <dbReference type="EMBL" id="KAK8782056.1"/>
    </source>
</evidence>
<evidence type="ECO:0000313" key="5">
    <source>
        <dbReference type="Proteomes" id="UP001321473"/>
    </source>
</evidence>
<accession>A0AAQ4F4N4</accession>
<dbReference type="Proteomes" id="UP001321473">
    <property type="component" value="Unassembled WGS sequence"/>
</dbReference>
<proteinExistence type="predicted"/>
<dbReference type="EMBL" id="JARKHS020007049">
    <property type="protein sequence ID" value="KAK8782056.1"/>
    <property type="molecule type" value="Genomic_DNA"/>
</dbReference>
<reference evidence="4 5" key="1">
    <citation type="journal article" date="2023" name="Arcadia Sci">
        <title>De novo assembly of a long-read Amblyomma americanum tick genome.</title>
        <authorList>
            <person name="Chou S."/>
            <person name="Poskanzer K.E."/>
            <person name="Rollins M."/>
            <person name="Thuy-Boun P.S."/>
        </authorList>
    </citation>
    <scope>NUCLEOTIDE SEQUENCE [LARGE SCALE GENOMIC DNA]</scope>
    <source>
        <strain evidence="4">F_SG_1</strain>
        <tissue evidence="4">Salivary glands</tissue>
    </source>
</reference>
<dbReference type="InterPro" id="IPR044156">
    <property type="entry name" value="Galectin-like"/>
</dbReference>
<name>A0AAQ4F4N4_AMBAM</name>
<dbReference type="SUPFAM" id="SSF49899">
    <property type="entry name" value="Concanavalin A-like lectins/glucanases"/>
    <property type="match status" value="1"/>
</dbReference>
<keyword evidence="5" id="KW-1185">Reference proteome</keyword>
<dbReference type="InterPro" id="IPR001079">
    <property type="entry name" value="Galectin_CRD"/>
</dbReference>
<gene>
    <name evidence="4" type="ORF">V5799_016604</name>
</gene>
<protein>
    <recommendedName>
        <fullName evidence="2">Galectin</fullName>
    </recommendedName>
</protein>
<evidence type="ECO:0000256" key="2">
    <source>
        <dbReference type="RuleBase" id="RU102079"/>
    </source>
</evidence>
<dbReference type="PROSITE" id="PS51304">
    <property type="entry name" value="GALECTIN"/>
    <property type="match status" value="1"/>
</dbReference>
<dbReference type="InterPro" id="IPR013320">
    <property type="entry name" value="ConA-like_dom_sf"/>
</dbReference>
<organism evidence="4 5">
    <name type="scientific">Amblyomma americanum</name>
    <name type="common">Lone star tick</name>
    <dbReference type="NCBI Taxonomy" id="6943"/>
    <lineage>
        <taxon>Eukaryota</taxon>
        <taxon>Metazoa</taxon>
        <taxon>Ecdysozoa</taxon>
        <taxon>Arthropoda</taxon>
        <taxon>Chelicerata</taxon>
        <taxon>Arachnida</taxon>
        <taxon>Acari</taxon>
        <taxon>Parasitiformes</taxon>
        <taxon>Ixodida</taxon>
        <taxon>Ixodoidea</taxon>
        <taxon>Ixodidae</taxon>
        <taxon>Amblyomminae</taxon>
        <taxon>Amblyomma</taxon>
    </lineage>
</organism>
<dbReference type="AlphaFoldDB" id="A0AAQ4F4N4"/>
<dbReference type="PANTHER" id="PTHR11346">
    <property type="entry name" value="GALECTIN"/>
    <property type="match status" value="1"/>
</dbReference>
<dbReference type="GO" id="GO:0016936">
    <property type="term" value="F:galactoside binding"/>
    <property type="evidence" value="ECO:0007669"/>
    <property type="project" value="TreeGrafter"/>
</dbReference>
<dbReference type="CDD" id="cd00070">
    <property type="entry name" value="GLECT"/>
    <property type="match status" value="1"/>
</dbReference>